<gene>
    <name evidence="1" type="ORF">BKM63_11420</name>
</gene>
<reference evidence="1 2" key="1">
    <citation type="submission" date="2016-10" db="EMBL/GenBank/DDBJ databases">
        <title>Draft Genome Sequence of Rhizobacteria Flavobacterium johnsoniae CI04.</title>
        <authorList>
            <person name="Bravo J.I."/>
            <person name="Lozano G.L."/>
            <person name="Handelsman J."/>
        </authorList>
    </citation>
    <scope>NUCLEOTIDE SEQUENCE [LARGE SCALE GENOMIC DNA]</scope>
    <source>
        <strain evidence="1 2">CI04</strain>
    </source>
</reference>
<sequence>MSTNHNRIKVADLETNQPNKILKTNLNGELEFSDANNLQTENYNALDCTSEGKTLDARQGKVLKDMINNKTVNLASDAETQINTSISEDNKIVSRSKLFNWWQWVKSQTQTISGAWNFSNKVTLRSGTKDIPPLIIPNGTLTSPYQNGAIERDENGQLWETNLGIRSRILTTADQIVLVPYKTPGLIQTNISGPISATNQSTSLNTKIGSIKNSSVLRLNLINEVYFSTTSPSLGNIEPTDAKTEIYLKINNGLFSSNYTGISTTNQVKIIEFSGLKNNGLKNYQSAFITQIQNSNLALAQWSTLSFFTQNIKDGVTTNGEATYYLRDELNTRTFGASEASFSFVFVNTVTYDDSTNIKGQNKSKLIRLNSLAIYLETIR</sequence>
<proteinExistence type="predicted"/>
<accession>A0A1J7BU41</accession>
<dbReference type="OrthoDB" id="1377270at2"/>
<evidence type="ECO:0000313" key="1">
    <source>
        <dbReference type="EMBL" id="OIV42230.1"/>
    </source>
</evidence>
<dbReference type="EMBL" id="MLFK01000006">
    <property type="protein sequence ID" value="OIV42230.1"/>
    <property type="molecule type" value="Genomic_DNA"/>
</dbReference>
<organism evidence="1 2">
    <name type="scientific">Flavobacterium johnsoniae</name>
    <name type="common">Cytophaga johnsonae</name>
    <dbReference type="NCBI Taxonomy" id="986"/>
    <lineage>
        <taxon>Bacteria</taxon>
        <taxon>Pseudomonadati</taxon>
        <taxon>Bacteroidota</taxon>
        <taxon>Flavobacteriia</taxon>
        <taxon>Flavobacteriales</taxon>
        <taxon>Flavobacteriaceae</taxon>
        <taxon>Flavobacterium</taxon>
    </lineage>
</organism>
<comment type="caution">
    <text evidence="1">The sequence shown here is derived from an EMBL/GenBank/DDBJ whole genome shotgun (WGS) entry which is preliminary data.</text>
</comment>
<dbReference type="Proteomes" id="UP000182826">
    <property type="component" value="Unassembled WGS sequence"/>
</dbReference>
<keyword evidence="2" id="KW-1185">Reference proteome</keyword>
<protein>
    <submittedName>
        <fullName evidence="1">Uncharacterized protein</fullName>
    </submittedName>
</protein>
<evidence type="ECO:0000313" key="2">
    <source>
        <dbReference type="Proteomes" id="UP000182826"/>
    </source>
</evidence>
<name>A0A1J7BU41_FLAJO</name>
<dbReference type="AlphaFoldDB" id="A0A1J7BU41"/>
<dbReference type="RefSeq" id="WP_071636707.1">
    <property type="nucleotide sequence ID" value="NZ_MLFK01000006.1"/>
</dbReference>